<dbReference type="EMBL" id="JAAVJI010000005">
    <property type="protein sequence ID" value="NJP01318.1"/>
    <property type="molecule type" value="Genomic_DNA"/>
</dbReference>
<sequence>MFTRTLLCVAVTCTMSSAFADTVWLKNGDRITGTIKVFDGGKLMVDTAYGGSIPVDMKQVKTLQSDQPLLVRQDANDDEVINSLKPSDEGKVVLSSGDAPQTVELASIHQLMKPKPLVQDLNWKGNIDAAMDFKRADTNTDDYNIGFKTTARHGQWRHIADGEYNREVEDGTTGTDNWGMEYSLDRFLTDQWYWQGRLNYKHDNIEDIRRQRTVGTGPGYQFWDNELGAFSLGSLVNRTDYLFADDSKENFYSVAVKWDYNRYLIGKTVEFFTTGELGRPLSNVADYSLDAEAGLRYKVTEWASLNLKYEKDVVTGTTNGNNLDSSRYTAGFGVTW</sequence>
<keyword evidence="3" id="KW-1185">Reference proteome</keyword>
<dbReference type="InterPro" id="IPR007433">
    <property type="entry name" value="DUF481"/>
</dbReference>
<evidence type="ECO:0000313" key="3">
    <source>
        <dbReference type="Proteomes" id="UP000746535"/>
    </source>
</evidence>
<feature type="signal peptide" evidence="1">
    <location>
        <begin position="1"/>
        <end position="20"/>
    </location>
</feature>
<dbReference type="Pfam" id="PF04338">
    <property type="entry name" value="DUF481"/>
    <property type="match status" value="1"/>
</dbReference>
<keyword evidence="1" id="KW-0732">Signal</keyword>
<gene>
    <name evidence="2" type="ORF">HBH25_10645</name>
</gene>
<name>A0ABX0YD36_9PSED</name>
<evidence type="ECO:0000313" key="2">
    <source>
        <dbReference type="EMBL" id="NJP01318.1"/>
    </source>
</evidence>
<comment type="caution">
    <text evidence="2">The sequence shown here is derived from an EMBL/GenBank/DDBJ whole genome shotgun (WGS) entry which is preliminary data.</text>
</comment>
<proteinExistence type="predicted"/>
<dbReference type="Proteomes" id="UP000746535">
    <property type="component" value="Unassembled WGS sequence"/>
</dbReference>
<protein>
    <submittedName>
        <fullName evidence="2">DUF481 domain-containing protein</fullName>
    </submittedName>
</protein>
<dbReference type="RefSeq" id="WP_168083896.1">
    <property type="nucleotide sequence ID" value="NZ_JAAVJI010000005.1"/>
</dbReference>
<accession>A0ABX0YD36</accession>
<evidence type="ECO:0000256" key="1">
    <source>
        <dbReference type="SAM" id="SignalP"/>
    </source>
</evidence>
<organism evidence="2 3">
    <name type="scientific">Pseudomonas quercus</name>
    <dbReference type="NCBI Taxonomy" id="2722792"/>
    <lineage>
        <taxon>Bacteria</taxon>
        <taxon>Pseudomonadati</taxon>
        <taxon>Pseudomonadota</taxon>
        <taxon>Gammaproteobacteria</taxon>
        <taxon>Pseudomonadales</taxon>
        <taxon>Pseudomonadaceae</taxon>
        <taxon>Pseudomonas</taxon>
    </lineage>
</organism>
<reference evidence="2 3" key="1">
    <citation type="submission" date="2020-03" db="EMBL/GenBank/DDBJ databases">
        <authorList>
            <person name="Wang L."/>
            <person name="He N."/>
            <person name="Li Y."/>
            <person name="Fang Y."/>
            <person name="Zhang F."/>
        </authorList>
    </citation>
    <scope>NUCLEOTIDE SEQUENCE [LARGE SCALE GENOMIC DNA]</scope>
    <source>
        <strain evidence="3">hsmgli-8</strain>
    </source>
</reference>
<feature type="chain" id="PRO_5045853853" evidence="1">
    <location>
        <begin position="21"/>
        <end position="336"/>
    </location>
</feature>